<proteinExistence type="predicted"/>
<sequence length="1004" mass="115608">MILPLEYGLMVYMDDEWRRLAWVYLDSALAATPSPTSTTHMDSEVLQRLQEHKVLDDEEREDNPRSVQVLFSAAGTGKTRHIFQLLQSRWGFYMVAPNLQPGKECLNATDIVEPRRYGVSRDTWTMFEDHPQMDPQWPSENVEVFLSIIAARCALLYEFLHKYPEETPGRWLSLQISCETCDPFDALYRLFRLSKSVYLYCDSMVAIHADIPGYMVPSCYALLRDLPSEYFNGTLYHCFDEAQVAIDDAKSSSMFTNLYTSLGLYDILATDWEPSFFKRVRQHDETREEGQSGLGWMEEGMPVIYPILLISGTSLRLRELKETLTSCSLYTWGIDPWRGWQEPVYHDVFPSVASDQDFWKLYEEHTTSVLTELENAYNMMLDPSIDHIPFISRSGRPLAVSVDQSTDLCKMRKVLHQPLDIPPFQSILKLLGQVYNFLSAQDQQRSRANKDFIPSSLEELLDQRSSEKVVLFLVSYLVKPLVHKQLLENSEIEQKAFKLLTDYGSLQFGQLLESIKYEVAQPLSPSFSFTESSDILHENLRNLFMRNLITSCSICQRGRFRWSTNFIEEIIILSTSWHSTNYTLASIRSSVEQARNSSRTRAVGALKSQVRKMKDAGKAELVQDLFRAAIRAELLNTPTIFSKKVHADLVTYGFVLVQRDGDTMRYTLSEPIAVHAVMDYLRTEGEKDYQELMLQWLVNTQDDYEVRSMFGKATEWFVAMSFDRLLRRQSYDGTALPDLLDGAKRRGVLLEELGKAIRLDTDGNEAGNLGAIVKIDGYALPEVPTVFEYQTTGTIWKWMRQFRLKGSGSTPTFMFPDINAGPDLIFVLEKQPSMSDTDTDQISTNLQPQDGERIFVAVQIKTGQSARFEDAMETLIESNWHKNMNDNARNDDIQELDHWKDVPILLLLICTGITVKQKKIKRWMDKNASRIPQGRFICVLDETVTSDIWGQDFVTLAGTIRRQNMQQESPWEQDVRERRKRDIGGITWEGQLADRSRKRPRIDE</sequence>
<dbReference type="EMBL" id="QKXC01000048">
    <property type="protein sequence ID" value="RBR24900.1"/>
    <property type="molecule type" value="Genomic_DNA"/>
</dbReference>
<dbReference type="RefSeq" id="XP_031019491.1">
    <property type="nucleotide sequence ID" value="XM_031156468.1"/>
</dbReference>
<evidence type="ECO:0000313" key="2">
    <source>
        <dbReference type="Proteomes" id="UP000253153"/>
    </source>
</evidence>
<dbReference type="Proteomes" id="UP000253153">
    <property type="component" value="Unassembled WGS sequence"/>
</dbReference>
<accession>A0A366S879</accession>
<name>A0A366S879_9HYPO</name>
<evidence type="ECO:0000313" key="1">
    <source>
        <dbReference type="EMBL" id="RBR24900.1"/>
    </source>
</evidence>
<organism evidence="1 2">
    <name type="scientific">Fusarium coffeatum</name>
    <dbReference type="NCBI Taxonomy" id="231269"/>
    <lineage>
        <taxon>Eukaryota</taxon>
        <taxon>Fungi</taxon>
        <taxon>Dikarya</taxon>
        <taxon>Ascomycota</taxon>
        <taxon>Pezizomycotina</taxon>
        <taxon>Sordariomycetes</taxon>
        <taxon>Hypocreomycetidae</taxon>
        <taxon>Hypocreales</taxon>
        <taxon>Nectriaceae</taxon>
        <taxon>Fusarium</taxon>
        <taxon>Fusarium incarnatum-equiseti species complex</taxon>
    </lineage>
</organism>
<dbReference type="AlphaFoldDB" id="A0A366S879"/>
<keyword evidence="2" id="KW-1185">Reference proteome</keyword>
<dbReference type="OrthoDB" id="5065752at2759"/>
<dbReference type="GeneID" id="41991764"/>
<reference evidence="1 2" key="1">
    <citation type="submission" date="2018-06" db="EMBL/GenBank/DDBJ databases">
        <title>Fusarium incarnatum-equiseti species complex species 28.</title>
        <authorList>
            <person name="Gardiner D.M."/>
        </authorList>
    </citation>
    <scope>NUCLEOTIDE SEQUENCE [LARGE SCALE GENOMIC DNA]</scope>
    <source>
        <strain evidence="1 2">FIESC_28</strain>
    </source>
</reference>
<protein>
    <submittedName>
        <fullName evidence="1">Uncharacterized protein</fullName>
    </submittedName>
</protein>
<comment type="caution">
    <text evidence="1">The sequence shown here is derived from an EMBL/GenBank/DDBJ whole genome shotgun (WGS) entry which is preliminary data.</text>
</comment>
<gene>
    <name evidence="1" type="ORF">FIESC28_02318</name>
</gene>